<organism evidence="2 3">
    <name type="scientific">Corchorus olitorius</name>
    <dbReference type="NCBI Taxonomy" id="93759"/>
    <lineage>
        <taxon>Eukaryota</taxon>
        <taxon>Viridiplantae</taxon>
        <taxon>Streptophyta</taxon>
        <taxon>Embryophyta</taxon>
        <taxon>Tracheophyta</taxon>
        <taxon>Spermatophyta</taxon>
        <taxon>Magnoliopsida</taxon>
        <taxon>eudicotyledons</taxon>
        <taxon>Gunneridae</taxon>
        <taxon>Pentapetalae</taxon>
        <taxon>rosids</taxon>
        <taxon>malvids</taxon>
        <taxon>Malvales</taxon>
        <taxon>Malvaceae</taxon>
        <taxon>Grewioideae</taxon>
        <taxon>Apeibeae</taxon>
        <taxon>Corchorus</taxon>
    </lineage>
</organism>
<gene>
    <name evidence="2" type="ORF">COLO4_19843</name>
</gene>
<dbReference type="Proteomes" id="UP000187203">
    <property type="component" value="Unassembled WGS sequence"/>
</dbReference>
<dbReference type="InterPro" id="IPR002130">
    <property type="entry name" value="Cyclophilin-type_PPIase_dom"/>
</dbReference>
<feature type="domain" description="PPIase cyclophilin-type" evidence="1">
    <location>
        <begin position="18"/>
        <end position="82"/>
    </location>
</feature>
<dbReference type="STRING" id="93759.A0A1R3J335"/>
<dbReference type="GO" id="GO:0009507">
    <property type="term" value="C:chloroplast"/>
    <property type="evidence" value="ECO:0007669"/>
    <property type="project" value="TreeGrafter"/>
</dbReference>
<keyword evidence="3" id="KW-1185">Reference proteome</keyword>
<dbReference type="AlphaFoldDB" id="A0A1R3J335"/>
<dbReference type="SUPFAM" id="SSF50891">
    <property type="entry name" value="Cyclophilin-like"/>
    <property type="match status" value="1"/>
</dbReference>
<dbReference type="InterPro" id="IPR029000">
    <property type="entry name" value="Cyclophilin-like_dom_sf"/>
</dbReference>
<dbReference type="GO" id="GO:0003755">
    <property type="term" value="F:peptidyl-prolyl cis-trans isomerase activity"/>
    <property type="evidence" value="ECO:0007669"/>
    <property type="project" value="InterPro"/>
</dbReference>
<dbReference type="OrthoDB" id="193499at2759"/>
<accession>A0A1R3J335</accession>
<name>A0A1R3J335_9ROSI</name>
<dbReference type="PANTHER" id="PTHR47875">
    <property type="entry name" value="PEPTIDYL-PROLYL CIS-TRANS ISOMERASE CYP28, CHLOROPLASTIC"/>
    <property type="match status" value="1"/>
</dbReference>
<proteinExistence type="predicted"/>
<dbReference type="EMBL" id="AWUE01016870">
    <property type="protein sequence ID" value="OMO89242.1"/>
    <property type="molecule type" value="Genomic_DNA"/>
</dbReference>
<evidence type="ECO:0000313" key="2">
    <source>
        <dbReference type="EMBL" id="OMO89242.1"/>
    </source>
</evidence>
<evidence type="ECO:0000259" key="1">
    <source>
        <dbReference type="Pfam" id="PF00160"/>
    </source>
</evidence>
<dbReference type="Gene3D" id="2.40.100.10">
    <property type="entry name" value="Cyclophilin-like"/>
    <property type="match status" value="1"/>
</dbReference>
<comment type="caution">
    <text evidence="2">The sequence shown here is derived from an EMBL/GenBank/DDBJ whole genome shotgun (WGS) entry which is preliminary data.</text>
</comment>
<dbReference type="InterPro" id="IPR044178">
    <property type="entry name" value="CYP28-like"/>
</dbReference>
<sequence length="113" mass="12456">MAQCTKLPLNTETVDSKEFLLKHSRSGVVSLYLSEIDDDDEVELNSDYRNLEFLITTGPGPCPQLDNNNIVFGTVHEGIKVLGARPVLLSQTRTTLNIGEVKEDHLSEAIEGT</sequence>
<reference evidence="3" key="1">
    <citation type="submission" date="2013-09" db="EMBL/GenBank/DDBJ databases">
        <title>Corchorus olitorius genome sequencing.</title>
        <authorList>
            <person name="Alam M."/>
            <person name="Haque M.S."/>
            <person name="Islam M.S."/>
            <person name="Emdad E.M."/>
            <person name="Islam M.M."/>
            <person name="Ahmed B."/>
            <person name="Halim A."/>
            <person name="Hossen Q.M.M."/>
            <person name="Hossain M.Z."/>
            <person name="Ahmed R."/>
            <person name="Khan M.M."/>
            <person name="Islam R."/>
            <person name="Rashid M.M."/>
            <person name="Khan S.A."/>
            <person name="Rahman M.S."/>
            <person name="Alam M."/>
            <person name="Yahiya A.S."/>
            <person name="Khan M.S."/>
            <person name="Azam M.S."/>
            <person name="Haque T."/>
            <person name="Lashkar M.Z.H."/>
            <person name="Akhand A.I."/>
            <person name="Morshed G."/>
            <person name="Roy S."/>
            <person name="Uddin K.S."/>
            <person name="Rabeya T."/>
            <person name="Hossain A.S."/>
            <person name="Chowdhury A."/>
            <person name="Snigdha A.R."/>
            <person name="Mortoza M.S."/>
            <person name="Matin S.A."/>
            <person name="Hoque S.M.E."/>
            <person name="Islam M.K."/>
            <person name="Roy D.K."/>
            <person name="Haider R."/>
            <person name="Moosa M.M."/>
            <person name="Elias S.M."/>
            <person name="Hasan A.M."/>
            <person name="Jahan S."/>
            <person name="Shafiuddin M."/>
            <person name="Mahmood N."/>
            <person name="Shommy N.S."/>
        </authorList>
    </citation>
    <scope>NUCLEOTIDE SEQUENCE [LARGE SCALE GENOMIC DNA]</scope>
    <source>
        <strain evidence="3">cv. O-4</strain>
    </source>
</reference>
<protein>
    <recommendedName>
        <fullName evidence="1">PPIase cyclophilin-type domain-containing protein</fullName>
    </recommendedName>
</protein>
<dbReference type="Pfam" id="PF00160">
    <property type="entry name" value="Pro_isomerase"/>
    <property type="match status" value="1"/>
</dbReference>
<evidence type="ECO:0000313" key="3">
    <source>
        <dbReference type="Proteomes" id="UP000187203"/>
    </source>
</evidence>
<dbReference type="PANTHER" id="PTHR47875:SF1">
    <property type="entry name" value="PEPTIDYL-PROLYL CIS-TRANS ISOMERASE CYP28, CHLOROPLASTIC"/>
    <property type="match status" value="1"/>
</dbReference>